<dbReference type="SUPFAM" id="SSF55785">
    <property type="entry name" value="PYP-like sensor domain (PAS domain)"/>
    <property type="match status" value="4"/>
</dbReference>
<sequence length="1072" mass="118134">MFPNGGHMRLSPEGSQSPRTLQTAEATNFAVLRVGVDGVVRHADASGEALLGEVCGVRLETVLQTTPRTPVPPWSGNALLLCREGPTACRATFTSLPGEDGLLVCLDLTPPSADTLLSLRHSGLPVALRDADSIFRFVSPAFAALFGIPERAFRNAPPESVLPKSSARALRQADRATLLRMEAHAHTIPLSAEEQPVRCTSIPLPRTAWGTAVLSIVLHTDDDTFAPDVDPASGMGPYAPWQILLDEMPGLLALTDFEGRVQLLNKAGHTLLRLPDGIARGRHRAELLPERIAALLAADNERMQREGTPSQLEVTLPRYGHDGSDRTFLVQRFPVRDHSGGMQGVGTVAMEISALKNTEAGLRQRLTNIEAMVATRTEELRVANEALHRSSTRFRALFDYAPDGLLLQRDDGTLLDCNRMAEATLGLSRHELLALKARDICREGHALPVPESEDTPLRTRTELLRGGVAFPAEVSVRSLDIEGERTLLVALRDISSRIHTEHRLNLFELVFRNALEGILITDASGAILAVNPAFTTITGWNERDAVGRNPRILKSNRHDRGFYERLWHSLHERGAWEGEIWNRRINGENYPEWLSISAIRDESGATTNYVALFHDISDLKAKEAQIRYQGMHDALTGLPNRALLLERLAGELKEGQGTGRLCGLLYIDIDNFKTINDSLGHEAGDKFIAEVAEHLTLLIRPEDTLSRLGGDEYVILVANPGEEREVVLVAERILHHFSQPIALLDRELHVGLSIGIAIHPADGKGPDELLTNADLAMYRAKAQGKNTYERFSPHLHDRIRSRMELEGRLRHALRHGEIVPHFQPRVDLATGRIVGAEALARWTLPDGTRISPGEFIPVAEDLGLIFDLGEHMLRSSLAFTRALMDEGLPDITMAVNLSLVQCRHADLVGRVLAALRDTGVPPERLELEITESAIMSDVTRTLRRLDRLAALGITLAVDDFGTGYSSLYHLKHMPLHTLKIDQSFVRDLPHVAGSRTIALTMLAMARNLDLDVIAEGVETGAQMHFLRDHGCRVVQGFLFSPAVPGDRLFDLLRRGVCFDVNVAPGELSFDHP</sequence>
<dbReference type="SUPFAM" id="SSF141868">
    <property type="entry name" value="EAL domain-like"/>
    <property type="match status" value="1"/>
</dbReference>
<dbReference type="PROSITE" id="PS50112">
    <property type="entry name" value="PAS"/>
    <property type="match status" value="2"/>
</dbReference>
<evidence type="ECO:0000259" key="4">
    <source>
        <dbReference type="PROSITE" id="PS50883"/>
    </source>
</evidence>
<dbReference type="CDD" id="cd00130">
    <property type="entry name" value="PAS"/>
    <property type="match status" value="3"/>
</dbReference>
<dbReference type="PANTHER" id="PTHR44757">
    <property type="entry name" value="DIGUANYLATE CYCLASE DGCP"/>
    <property type="match status" value="1"/>
</dbReference>
<accession>Q72EZ6</accession>
<evidence type="ECO:0000313" key="7">
    <source>
        <dbReference type="Proteomes" id="UP000002194"/>
    </source>
</evidence>
<dbReference type="Proteomes" id="UP000002194">
    <property type="component" value="Chromosome"/>
</dbReference>
<dbReference type="PaxDb" id="882-DVU_0422"/>
<dbReference type="InterPro" id="IPR029787">
    <property type="entry name" value="Nucleotide_cyclase"/>
</dbReference>
<feature type="domain" description="GGDEF" evidence="5">
    <location>
        <begin position="660"/>
        <end position="793"/>
    </location>
</feature>
<dbReference type="eggNOG" id="COG2202">
    <property type="taxonomic scope" value="Bacteria"/>
</dbReference>
<keyword evidence="7" id="KW-1185">Reference proteome</keyword>
<feature type="domain" description="PAS" evidence="2">
    <location>
        <begin position="390"/>
        <end position="433"/>
    </location>
</feature>
<dbReference type="Pfam" id="PF13188">
    <property type="entry name" value="PAS_8"/>
    <property type="match status" value="1"/>
</dbReference>
<dbReference type="InterPro" id="IPR001610">
    <property type="entry name" value="PAC"/>
</dbReference>
<name>Q72EZ6_NITV2</name>
<evidence type="ECO:0000259" key="2">
    <source>
        <dbReference type="PROSITE" id="PS50112"/>
    </source>
</evidence>
<feature type="region of interest" description="Disordered" evidence="1">
    <location>
        <begin position="1"/>
        <end position="21"/>
    </location>
</feature>
<dbReference type="eggNOG" id="COG5001">
    <property type="taxonomic scope" value="Bacteria"/>
</dbReference>
<dbReference type="Pfam" id="PF00990">
    <property type="entry name" value="GGDEF"/>
    <property type="match status" value="1"/>
</dbReference>
<dbReference type="InterPro" id="IPR001633">
    <property type="entry name" value="EAL_dom"/>
</dbReference>
<dbReference type="InterPro" id="IPR052155">
    <property type="entry name" value="Biofilm_reg_signaling"/>
</dbReference>
<protein>
    <submittedName>
        <fullName evidence="6">Sensory box/GGDEF domain/EAL domain protein</fullName>
    </submittedName>
</protein>
<dbReference type="PhylomeDB" id="Q72EZ6"/>
<dbReference type="InterPro" id="IPR000160">
    <property type="entry name" value="GGDEF_dom"/>
</dbReference>
<dbReference type="Gene3D" id="3.30.70.270">
    <property type="match status" value="1"/>
</dbReference>
<dbReference type="OrthoDB" id="7673416at2"/>
<dbReference type="KEGG" id="dvu:DVU_0422"/>
<dbReference type="EnsemblBacteria" id="AAS94905">
    <property type="protein sequence ID" value="AAS94905"/>
    <property type="gene ID" value="DVU_0422"/>
</dbReference>
<dbReference type="InterPro" id="IPR035965">
    <property type="entry name" value="PAS-like_dom_sf"/>
</dbReference>
<feature type="domain" description="PAS" evidence="2">
    <location>
        <begin position="503"/>
        <end position="549"/>
    </location>
</feature>
<dbReference type="Pfam" id="PF08448">
    <property type="entry name" value="PAS_4"/>
    <property type="match status" value="2"/>
</dbReference>
<dbReference type="EMBL" id="AE017285">
    <property type="protein sequence ID" value="AAS94905.1"/>
    <property type="molecule type" value="Genomic_DNA"/>
</dbReference>
<dbReference type="InterPro" id="IPR043128">
    <property type="entry name" value="Rev_trsase/Diguanyl_cyclase"/>
</dbReference>
<dbReference type="InterPro" id="IPR000014">
    <property type="entry name" value="PAS"/>
</dbReference>
<evidence type="ECO:0000313" key="6">
    <source>
        <dbReference type="EMBL" id="AAS94905.1"/>
    </source>
</evidence>
<dbReference type="SMR" id="Q72EZ6"/>
<dbReference type="SUPFAM" id="SSF55073">
    <property type="entry name" value="Nucleotide cyclase"/>
    <property type="match status" value="1"/>
</dbReference>
<feature type="domain" description="EAL" evidence="4">
    <location>
        <begin position="802"/>
        <end position="1056"/>
    </location>
</feature>
<dbReference type="NCBIfam" id="TIGR00254">
    <property type="entry name" value="GGDEF"/>
    <property type="match status" value="1"/>
</dbReference>
<dbReference type="SMART" id="SM00091">
    <property type="entry name" value="PAS"/>
    <property type="match status" value="4"/>
</dbReference>
<feature type="domain" description="PAC" evidence="3">
    <location>
        <begin position="576"/>
        <end position="628"/>
    </location>
</feature>
<dbReference type="AlphaFoldDB" id="Q72EZ6"/>
<dbReference type="Pfam" id="PF13426">
    <property type="entry name" value="PAS_9"/>
    <property type="match status" value="1"/>
</dbReference>
<dbReference type="Gene3D" id="3.30.450.20">
    <property type="entry name" value="PAS domain"/>
    <property type="match status" value="3"/>
</dbReference>
<dbReference type="SMART" id="SM00267">
    <property type="entry name" value="GGDEF"/>
    <property type="match status" value="1"/>
</dbReference>
<evidence type="ECO:0000259" key="5">
    <source>
        <dbReference type="PROSITE" id="PS50887"/>
    </source>
</evidence>
<dbReference type="PANTHER" id="PTHR44757:SF2">
    <property type="entry name" value="BIOFILM ARCHITECTURE MAINTENANCE PROTEIN MBAA"/>
    <property type="match status" value="1"/>
</dbReference>
<dbReference type="CDD" id="cd01949">
    <property type="entry name" value="GGDEF"/>
    <property type="match status" value="1"/>
</dbReference>
<feature type="domain" description="PAC" evidence="3">
    <location>
        <begin position="310"/>
        <end position="364"/>
    </location>
</feature>
<dbReference type="PROSITE" id="PS50883">
    <property type="entry name" value="EAL"/>
    <property type="match status" value="1"/>
</dbReference>
<organism evidence="6 7">
    <name type="scientific">Nitratidesulfovibrio vulgaris (strain ATCC 29579 / DSM 644 / CCUG 34227 / NCIMB 8303 / VKM B-1760 / Hildenborough)</name>
    <name type="common">Desulfovibrio vulgaris</name>
    <dbReference type="NCBI Taxonomy" id="882"/>
    <lineage>
        <taxon>Bacteria</taxon>
        <taxon>Pseudomonadati</taxon>
        <taxon>Thermodesulfobacteriota</taxon>
        <taxon>Desulfovibrionia</taxon>
        <taxon>Desulfovibrionales</taxon>
        <taxon>Desulfovibrionaceae</taxon>
        <taxon>Nitratidesulfovibrio</taxon>
    </lineage>
</organism>
<dbReference type="Gene3D" id="3.20.20.450">
    <property type="entry name" value="EAL domain"/>
    <property type="match status" value="1"/>
</dbReference>
<evidence type="ECO:0000256" key="1">
    <source>
        <dbReference type="SAM" id="MobiDB-lite"/>
    </source>
</evidence>
<dbReference type="PROSITE" id="PS50113">
    <property type="entry name" value="PAC"/>
    <property type="match status" value="2"/>
</dbReference>
<dbReference type="HOGENOM" id="CLU_000445_70_20_7"/>
<dbReference type="InterPro" id="IPR000700">
    <property type="entry name" value="PAS-assoc_C"/>
</dbReference>
<dbReference type="Pfam" id="PF00563">
    <property type="entry name" value="EAL"/>
    <property type="match status" value="1"/>
</dbReference>
<dbReference type="STRING" id="882.DVU_0422"/>
<dbReference type="InterPro" id="IPR013656">
    <property type="entry name" value="PAS_4"/>
</dbReference>
<dbReference type="PROSITE" id="PS50887">
    <property type="entry name" value="GGDEF"/>
    <property type="match status" value="1"/>
</dbReference>
<gene>
    <name evidence="6" type="ordered locus">DVU_0422</name>
</gene>
<evidence type="ECO:0000259" key="3">
    <source>
        <dbReference type="PROSITE" id="PS50113"/>
    </source>
</evidence>
<dbReference type="SMART" id="SM00086">
    <property type="entry name" value="PAC"/>
    <property type="match status" value="3"/>
</dbReference>
<dbReference type="CDD" id="cd01948">
    <property type="entry name" value="EAL"/>
    <property type="match status" value="1"/>
</dbReference>
<dbReference type="SMART" id="SM00052">
    <property type="entry name" value="EAL"/>
    <property type="match status" value="1"/>
</dbReference>
<dbReference type="PATRIC" id="fig|882.5.peg.402"/>
<dbReference type="InterPro" id="IPR035919">
    <property type="entry name" value="EAL_sf"/>
</dbReference>
<proteinExistence type="predicted"/>
<dbReference type="NCBIfam" id="TIGR00229">
    <property type="entry name" value="sensory_box"/>
    <property type="match status" value="2"/>
</dbReference>
<reference evidence="6 7" key="1">
    <citation type="journal article" date="2004" name="Nat. Biotechnol.">
        <title>The genome sequence of the anaerobic, sulfate-reducing bacterium Desulfovibrio vulgaris Hildenborough.</title>
        <authorList>
            <person name="Heidelberg J.F."/>
            <person name="Seshadri R."/>
            <person name="Haveman S.A."/>
            <person name="Hemme C.L."/>
            <person name="Paulsen I.T."/>
            <person name="Kolonay J.F."/>
            <person name="Eisen J.A."/>
            <person name="Ward N."/>
            <person name="Methe B."/>
            <person name="Brinkac L.M."/>
            <person name="Daugherty S.C."/>
            <person name="Deboy R.T."/>
            <person name="Dodson R.J."/>
            <person name="Durkin A.S."/>
            <person name="Madupu R."/>
            <person name="Nelson W.C."/>
            <person name="Sullivan S.A."/>
            <person name="Fouts D."/>
            <person name="Haft D.H."/>
            <person name="Selengut J."/>
            <person name="Peterson J.D."/>
            <person name="Davidsen T.M."/>
            <person name="Zafar N."/>
            <person name="Zhou L."/>
            <person name="Radune D."/>
            <person name="Dimitrov G."/>
            <person name="Hance M."/>
            <person name="Tran K."/>
            <person name="Khouri H."/>
            <person name="Gill J."/>
            <person name="Utterback T.R."/>
            <person name="Feldblyum T.V."/>
            <person name="Wall J.D."/>
            <person name="Voordouw G."/>
            <person name="Fraser C.M."/>
        </authorList>
    </citation>
    <scope>NUCLEOTIDE SEQUENCE [LARGE SCALE GENOMIC DNA]</scope>
    <source>
        <strain evidence="7">ATCC 29579 / DSM 644 / NCIMB 8303 / VKM B-1760 / Hildenborough</strain>
    </source>
</reference>